<name>A0A1L5C2B4_9CAUD</name>
<proteinExistence type="predicted"/>
<organism evidence="1 2">
    <name type="scientific">Pseudoalteromonas phage C5a</name>
    <dbReference type="NCBI Taxonomy" id="1916107"/>
    <lineage>
        <taxon>Viruses</taxon>
        <taxon>Duplodnaviria</taxon>
        <taxon>Heunggongvirae</taxon>
        <taxon>Uroviricota</taxon>
        <taxon>Caudoviricetes</taxon>
        <taxon>Peduoviridae</taxon>
        <taxon>Catalunyavirus</taxon>
        <taxon>Catalunyavirus C5a</taxon>
    </lineage>
</organism>
<protein>
    <submittedName>
        <fullName evidence="1">Uncharacterized protein</fullName>
    </submittedName>
</protein>
<reference evidence="1 2" key="1">
    <citation type="submission" date="2016-10" db="EMBL/GenBank/DDBJ databases">
        <title>An insight into ecological interactions, comparative genomics and biogeography of Pseudoalteromonas phages.</title>
        <authorList>
            <person name="Lara E."/>
            <person name="Vaque D."/>
            <person name="Sa E.L."/>
            <person name="Salazar G."/>
            <person name="Sanchez P."/>
            <person name="Duhaime M.B."/>
            <person name="Ignacio-Espinoza J."/>
            <person name="Santos F."/>
            <person name="Roux S."/>
            <person name="Anton J."/>
            <person name="Sullivan M.B."/>
            <person name="Acinas S.G."/>
        </authorList>
    </citation>
    <scope>NUCLEOTIDE SEQUENCE [LARGE SCALE GENOMIC DNA]</scope>
    <source>
        <strain evidence="1 2">C5a</strain>
    </source>
</reference>
<dbReference type="Proteomes" id="UP000222283">
    <property type="component" value="Segment"/>
</dbReference>
<keyword evidence="2" id="KW-1185">Reference proteome</keyword>
<evidence type="ECO:0000313" key="2">
    <source>
        <dbReference type="Proteomes" id="UP000222283"/>
    </source>
</evidence>
<gene>
    <name evidence="1" type="ORF">C5a_14</name>
</gene>
<sequence length="91" mass="10200">MSTYKVFDQATYNALPNLAAKAEYLLTCKISTKDAVNCQSVEFEPCLQAFVGELPLPIYCHGNENQTIQKAVYWLKTQALSKPQQQVQEGV</sequence>
<evidence type="ECO:0000313" key="1">
    <source>
        <dbReference type="EMBL" id="APM00224.1"/>
    </source>
</evidence>
<accession>A0A1L5C2B4</accession>
<dbReference type="EMBL" id="KY045851">
    <property type="protein sequence ID" value="APM00224.1"/>
    <property type="molecule type" value="Genomic_DNA"/>
</dbReference>